<feature type="transmembrane region" description="Helical" evidence="1">
    <location>
        <begin position="57"/>
        <end position="78"/>
    </location>
</feature>
<accession>A0A830F8V3</accession>
<organism evidence="2 3">
    <name type="scientific">Halocalculus aciditolerans</name>
    <dbReference type="NCBI Taxonomy" id="1383812"/>
    <lineage>
        <taxon>Archaea</taxon>
        <taxon>Methanobacteriati</taxon>
        <taxon>Methanobacteriota</taxon>
        <taxon>Stenosarchaea group</taxon>
        <taxon>Halobacteria</taxon>
        <taxon>Halobacteriales</taxon>
        <taxon>Halobacteriaceae</taxon>
        <taxon>Halocalculus</taxon>
    </lineage>
</organism>
<keyword evidence="1" id="KW-0472">Membrane</keyword>
<keyword evidence="3" id="KW-1185">Reference proteome</keyword>
<dbReference type="AlphaFoldDB" id="A0A830F8V3"/>
<name>A0A830F8V3_9EURY</name>
<dbReference type="RefSeq" id="WP_188975895.1">
    <property type="nucleotide sequence ID" value="NZ_BMPG01000001.1"/>
</dbReference>
<evidence type="ECO:0000313" key="3">
    <source>
        <dbReference type="Proteomes" id="UP000607197"/>
    </source>
</evidence>
<comment type="caution">
    <text evidence="2">The sequence shown here is derived from an EMBL/GenBank/DDBJ whole genome shotgun (WGS) entry which is preliminary data.</text>
</comment>
<dbReference type="Proteomes" id="UP000607197">
    <property type="component" value="Unassembled WGS sequence"/>
</dbReference>
<sequence>MAIDRRTLTRYREPTPRLLLALTAALCVLDGLAMVYQSHLRLVYSQTLALSPPEWVALAAGPFLVTPVLLFAALYAVRSRRSPALSVTDLLPGLAVGVAVGNLLGQSVGLSLWSVRGQSLPIFALNAATLTAPPTYSLQALVVLLRPLVGAFLVAVAALALADTRRRGE</sequence>
<evidence type="ECO:0000256" key="1">
    <source>
        <dbReference type="SAM" id="Phobius"/>
    </source>
</evidence>
<keyword evidence="1" id="KW-1133">Transmembrane helix</keyword>
<reference evidence="2" key="2">
    <citation type="submission" date="2020-09" db="EMBL/GenBank/DDBJ databases">
        <authorList>
            <person name="Sun Q."/>
            <person name="Ohkuma M."/>
        </authorList>
    </citation>
    <scope>NUCLEOTIDE SEQUENCE</scope>
    <source>
        <strain evidence="2">JCM 19596</strain>
    </source>
</reference>
<protein>
    <submittedName>
        <fullName evidence="2">Uncharacterized protein</fullName>
    </submittedName>
</protein>
<gene>
    <name evidence="2" type="ORF">GCM10009039_07040</name>
</gene>
<feature type="transmembrane region" description="Helical" evidence="1">
    <location>
        <begin position="136"/>
        <end position="162"/>
    </location>
</feature>
<keyword evidence="1" id="KW-0812">Transmembrane</keyword>
<dbReference type="EMBL" id="BMPG01000001">
    <property type="protein sequence ID" value="GGL51354.1"/>
    <property type="molecule type" value="Genomic_DNA"/>
</dbReference>
<evidence type="ECO:0000313" key="2">
    <source>
        <dbReference type="EMBL" id="GGL51354.1"/>
    </source>
</evidence>
<proteinExistence type="predicted"/>
<reference evidence="2" key="1">
    <citation type="journal article" date="2014" name="Int. J. Syst. Evol. Microbiol.">
        <title>Complete genome sequence of Corynebacterium casei LMG S-19264T (=DSM 44701T), isolated from a smear-ripened cheese.</title>
        <authorList>
            <consortium name="US DOE Joint Genome Institute (JGI-PGF)"/>
            <person name="Walter F."/>
            <person name="Albersmeier A."/>
            <person name="Kalinowski J."/>
            <person name="Ruckert C."/>
        </authorList>
    </citation>
    <scope>NUCLEOTIDE SEQUENCE</scope>
    <source>
        <strain evidence="2">JCM 19596</strain>
    </source>
</reference>
<feature type="transmembrane region" description="Helical" evidence="1">
    <location>
        <begin position="90"/>
        <end position="116"/>
    </location>
</feature>